<keyword evidence="2" id="KW-1185">Reference proteome</keyword>
<evidence type="ECO:0000313" key="1">
    <source>
        <dbReference type="EMBL" id="KAL0122612.1"/>
    </source>
</evidence>
<proteinExistence type="predicted"/>
<protein>
    <submittedName>
        <fullName evidence="1">Uncharacterized protein</fullName>
    </submittedName>
</protein>
<name>A0AAW2G588_9HYME</name>
<reference evidence="1 2" key="1">
    <citation type="submission" date="2023-03" db="EMBL/GenBank/DDBJ databases">
        <title>High recombination rates correlate with genetic variation in Cardiocondyla obscurior ants.</title>
        <authorList>
            <person name="Errbii M."/>
        </authorList>
    </citation>
    <scope>NUCLEOTIDE SEQUENCE [LARGE SCALE GENOMIC DNA]</scope>
    <source>
        <strain evidence="1">Alpha-2009</strain>
        <tissue evidence="1">Whole body</tissue>
    </source>
</reference>
<gene>
    <name evidence="1" type="ORF">PUN28_007369</name>
</gene>
<dbReference type="AlphaFoldDB" id="A0AAW2G588"/>
<accession>A0AAW2G588</accession>
<organism evidence="1 2">
    <name type="scientific">Cardiocondyla obscurior</name>
    <dbReference type="NCBI Taxonomy" id="286306"/>
    <lineage>
        <taxon>Eukaryota</taxon>
        <taxon>Metazoa</taxon>
        <taxon>Ecdysozoa</taxon>
        <taxon>Arthropoda</taxon>
        <taxon>Hexapoda</taxon>
        <taxon>Insecta</taxon>
        <taxon>Pterygota</taxon>
        <taxon>Neoptera</taxon>
        <taxon>Endopterygota</taxon>
        <taxon>Hymenoptera</taxon>
        <taxon>Apocrita</taxon>
        <taxon>Aculeata</taxon>
        <taxon>Formicoidea</taxon>
        <taxon>Formicidae</taxon>
        <taxon>Myrmicinae</taxon>
        <taxon>Cardiocondyla</taxon>
    </lineage>
</organism>
<comment type="caution">
    <text evidence="1">The sequence shown here is derived from an EMBL/GenBank/DDBJ whole genome shotgun (WGS) entry which is preliminary data.</text>
</comment>
<dbReference type="EMBL" id="JADYXP020000006">
    <property type="protein sequence ID" value="KAL0122612.1"/>
    <property type="molecule type" value="Genomic_DNA"/>
</dbReference>
<sequence length="63" mass="7043">MLENAKSGSVRAIELFQQIWSLKGLKITLERDSRSSHKRQIRPSGLAFSSFWLVLVLPSSGGQ</sequence>
<dbReference type="Proteomes" id="UP001430953">
    <property type="component" value="Unassembled WGS sequence"/>
</dbReference>
<evidence type="ECO:0000313" key="2">
    <source>
        <dbReference type="Proteomes" id="UP001430953"/>
    </source>
</evidence>